<dbReference type="AlphaFoldDB" id="W7V1Z2"/>
<proteinExistence type="predicted"/>
<dbReference type="EMBL" id="ATAX01000008">
    <property type="protein sequence ID" value="EWM54817.1"/>
    <property type="molecule type" value="Genomic_DNA"/>
</dbReference>
<accession>W7V1Z2</accession>
<sequence length="78" mass="8630">MTICVFDMPSYTYAVKGQRLLRARGVPCALKRRERSLARGCGYSVHVYGSGAEAAELLEAYRIPFSVRNSGGEDDDKL</sequence>
<name>W7V1Z2_RUMFL</name>
<dbReference type="OrthoDB" id="1822246at2"/>
<dbReference type="Proteomes" id="UP000019365">
    <property type="component" value="Unassembled WGS sequence"/>
</dbReference>
<protein>
    <submittedName>
        <fullName evidence="1">Uncharacterized protein</fullName>
    </submittedName>
</protein>
<evidence type="ECO:0000313" key="2">
    <source>
        <dbReference type="Proteomes" id="UP000019365"/>
    </source>
</evidence>
<gene>
    <name evidence="1" type="ORF">RF007C_10795</name>
</gene>
<reference evidence="1 2" key="1">
    <citation type="journal article" date="2014" name="PLoS ONE">
        <title>Rumen cellulosomics: divergent fiber-degrading strategies revealed by comparative genome-wide analysis of six ruminococcal strains.</title>
        <authorList>
            <person name="Dassa B."/>
            <person name="Borovok I."/>
            <person name="Ruimy-Israeli V."/>
            <person name="Lamed R."/>
            <person name="Flint H.J."/>
            <person name="Duncan S.H."/>
            <person name="Henrissat B."/>
            <person name="Coutinho P."/>
            <person name="Morrison M."/>
            <person name="Mosoni P."/>
            <person name="Yeoman C.J."/>
            <person name="White B.A."/>
            <person name="Bayer E.A."/>
        </authorList>
    </citation>
    <scope>NUCLEOTIDE SEQUENCE [LARGE SCALE GENOMIC DNA]</scope>
    <source>
        <strain evidence="1 2">007c</strain>
    </source>
</reference>
<keyword evidence="2" id="KW-1185">Reference proteome</keyword>
<comment type="caution">
    <text evidence="1">The sequence shown here is derived from an EMBL/GenBank/DDBJ whole genome shotgun (WGS) entry which is preliminary data.</text>
</comment>
<evidence type="ECO:0000313" key="1">
    <source>
        <dbReference type="EMBL" id="EWM54817.1"/>
    </source>
</evidence>
<dbReference type="eggNOG" id="ENOG503244N">
    <property type="taxonomic scope" value="Bacteria"/>
</dbReference>
<dbReference type="PATRIC" id="fig|1341157.4.peg.434"/>
<organism evidence="1 2">
    <name type="scientific">Ruminococcus flavefaciens 007c</name>
    <dbReference type="NCBI Taxonomy" id="1341157"/>
    <lineage>
        <taxon>Bacteria</taxon>
        <taxon>Bacillati</taxon>
        <taxon>Bacillota</taxon>
        <taxon>Clostridia</taxon>
        <taxon>Eubacteriales</taxon>
        <taxon>Oscillospiraceae</taxon>
        <taxon>Ruminococcus</taxon>
    </lineage>
</organism>
<dbReference type="RefSeq" id="WP_037296802.1">
    <property type="nucleotide sequence ID" value="NZ_ATAX01000008.1"/>
</dbReference>